<dbReference type="InterPro" id="IPR058204">
    <property type="entry name" value="FtsX_firmicutes-type"/>
</dbReference>
<evidence type="ECO:0000313" key="15">
    <source>
        <dbReference type="Proteomes" id="UP000182835"/>
    </source>
</evidence>
<feature type="domain" description="ABC3 transporter permease C-terminal" evidence="12">
    <location>
        <begin position="164"/>
        <end position="285"/>
    </location>
</feature>
<protein>
    <recommendedName>
        <fullName evidence="3 10">Cell division protein FtsX</fullName>
    </recommendedName>
</protein>
<evidence type="ECO:0000256" key="9">
    <source>
        <dbReference type="ARBA" id="ARBA00023306"/>
    </source>
</evidence>
<dbReference type="Proteomes" id="UP000182835">
    <property type="component" value="Unassembled WGS sequence"/>
</dbReference>
<dbReference type="GO" id="GO:0005886">
    <property type="term" value="C:plasma membrane"/>
    <property type="evidence" value="ECO:0007669"/>
    <property type="project" value="UniProtKB-SubCell"/>
</dbReference>
<evidence type="ECO:0000256" key="1">
    <source>
        <dbReference type="ARBA" id="ARBA00004651"/>
    </source>
</evidence>
<dbReference type="AlphaFoldDB" id="A0A1L8RAE3"/>
<feature type="transmembrane region" description="Helical" evidence="11">
    <location>
        <begin position="207"/>
        <end position="236"/>
    </location>
</feature>
<keyword evidence="9 10" id="KW-0131">Cell cycle</keyword>
<keyword evidence="6 11" id="KW-0812">Transmembrane</keyword>
<dbReference type="PIRSF" id="PIRSF003097">
    <property type="entry name" value="FtsX"/>
    <property type="match status" value="1"/>
</dbReference>
<evidence type="ECO:0000313" key="14">
    <source>
        <dbReference type="EMBL" id="OJG16704.1"/>
    </source>
</evidence>
<organism evidence="14 15">
    <name type="scientific">Enterococcus canintestini</name>
    <dbReference type="NCBI Taxonomy" id="317010"/>
    <lineage>
        <taxon>Bacteria</taxon>
        <taxon>Bacillati</taxon>
        <taxon>Bacillota</taxon>
        <taxon>Bacilli</taxon>
        <taxon>Lactobacillales</taxon>
        <taxon>Enterococcaceae</taxon>
        <taxon>Enterococcus</taxon>
    </lineage>
</organism>
<feature type="transmembrane region" description="Helical" evidence="11">
    <location>
        <begin position="12"/>
        <end position="37"/>
    </location>
</feature>
<dbReference type="InterPro" id="IPR040690">
    <property type="entry name" value="FtsX_ECD"/>
</dbReference>
<evidence type="ECO:0000256" key="6">
    <source>
        <dbReference type="ARBA" id="ARBA00022692"/>
    </source>
</evidence>
<reference evidence="14 15" key="1">
    <citation type="submission" date="2014-12" db="EMBL/GenBank/DDBJ databases">
        <title>Draft genome sequences of 29 type strains of Enterococci.</title>
        <authorList>
            <person name="Zhong Z."/>
            <person name="Sun Z."/>
            <person name="Liu W."/>
            <person name="Zhang W."/>
            <person name="Zhang H."/>
        </authorList>
    </citation>
    <scope>NUCLEOTIDE SEQUENCE [LARGE SCALE GENOMIC DNA]</scope>
    <source>
        <strain evidence="14 15">DSM 21207</strain>
    </source>
</reference>
<evidence type="ECO:0000256" key="2">
    <source>
        <dbReference type="ARBA" id="ARBA00007379"/>
    </source>
</evidence>
<proteinExistence type="inferred from homology"/>
<keyword evidence="4 10" id="KW-1003">Cell membrane</keyword>
<accession>A0A1L8RAE3</accession>
<gene>
    <name evidence="14" type="ORF">RU96_GL000171</name>
</gene>
<dbReference type="EMBL" id="JXKG01000001">
    <property type="protein sequence ID" value="OJG16704.1"/>
    <property type="molecule type" value="Genomic_DNA"/>
</dbReference>
<dbReference type="Pfam" id="PF18075">
    <property type="entry name" value="FtsX_ECD"/>
    <property type="match status" value="1"/>
</dbReference>
<keyword evidence="8 10" id="KW-0472">Membrane</keyword>
<comment type="subcellular location">
    <subcellularLocation>
        <location evidence="1">Cell membrane</location>
        <topology evidence="1">Multi-pass membrane protein</topology>
    </subcellularLocation>
</comment>
<comment type="caution">
    <text evidence="14">The sequence shown here is derived from an EMBL/GenBank/DDBJ whole genome shotgun (WGS) entry which is preliminary data.</text>
</comment>
<dbReference type="InterPro" id="IPR004513">
    <property type="entry name" value="FtsX"/>
</dbReference>
<comment type="function">
    <text evidence="10">Part of the ABC transporter FtsEX involved in asymmetric cellular division facilitating the initiation of sporulation.</text>
</comment>
<keyword evidence="7 11" id="KW-1133">Transmembrane helix</keyword>
<dbReference type="PANTHER" id="PTHR47755:SF1">
    <property type="entry name" value="CELL DIVISION PROTEIN FTSX"/>
    <property type="match status" value="1"/>
</dbReference>
<dbReference type="PANTHER" id="PTHR47755">
    <property type="entry name" value="CELL DIVISION PROTEIN FTSX"/>
    <property type="match status" value="1"/>
</dbReference>
<evidence type="ECO:0000256" key="4">
    <source>
        <dbReference type="ARBA" id="ARBA00022475"/>
    </source>
</evidence>
<evidence type="ECO:0000256" key="8">
    <source>
        <dbReference type="ARBA" id="ARBA00023136"/>
    </source>
</evidence>
<dbReference type="STRING" id="317010.RU96_GL000171"/>
<evidence type="ECO:0000256" key="5">
    <source>
        <dbReference type="ARBA" id="ARBA00022618"/>
    </source>
</evidence>
<evidence type="ECO:0000256" key="10">
    <source>
        <dbReference type="PIRNR" id="PIRNR003097"/>
    </source>
</evidence>
<dbReference type="InterPro" id="IPR003838">
    <property type="entry name" value="ABC3_permease_C"/>
</dbReference>
<feature type="domain" description="FtsX extracellular" evidence="13">
    <location>
        <begin position="50"/>
        <end position="138"/>
    </location>
</feature>
<feature type="transmembrane region" description="Helical" evidence="11">
    <location>
        <begin position="161"/>
        <end position="186"/>
    </location>
</feature>
<comment type="similarity">
    <text evidence="2 10">Belongs to the ABC-4 integral membrane protein family. FtsX subfamily.</text>
</comment>
<dbReference type="GO" id="GO:0051301">
    <property type="term" value="P:cell division"/>
    <property type="evidence" value="ECO:0007669"/>
    <property type="project" value="UniProtKB-KW"/>
</dbReference>
<dbReference type="Gene3D" id="3.30.70.3040">
    <property type="match status" value="1"/>
</dbReference>
<keyword evidence="5 10" id="KW-0132">Cell division</keyword>
<evidence type="ECO:0000259" key="12">
    <source>
        <dbReference type="Pfam" id="PF02687"/>
    </source>
</evidence>
<dbReference type="Pfam" id="PF02687">
    <property type="entry name" value="FtsX"/>
    <property type="match status" value="1"/>
</dbReference>
<evidence type="ECO:0000256" key="3">
    <source>
        <dbReference type="ARBA" id="ARBA00021907"/>
    </source>
</evidence>
<feature type="transmembrane region" description="Helical" evidence="11">
    <location>
        <begin position="256"/>
        <end position="278"/>
    </location>
</feature>
<name>A0A1L8RAE3_9ENTE</name>
<dbReference type="NCBIfam" id="NF038347">
    <property type="entry name" value="FtsX_Gpos"/>
    <property type="match status" value="1"/>
</dbReference>
<evidence type="ECO:0000259" key="13">
    <source>
        <dbReference type="Pfam" id="PF18075"/>
    </source>
</evidence>
<evidence type="ECO:0000256" key="7">
    <source>
        <dbReference type="ARBA" id="ARBA00022989"/>
    </source>
</evidence>
<sequence length="286" mass="31837">MLESIKSLKRNGWMTIASVSAVTITLTLVGIFMGVIMNATKLAQDIEKNVDVSVFVDIGTKQADMDKLKTELEGLDHVKGVRFSSKADELKKIQDAMGDAWQQFEGDSNPLYDVYVVSAENPQYTKNISKEAGELSNVFKADYGGTNSDRIFKIADAVKTWGLAAAVLLVFVAMFLISNTIRITILSRQREIQIMRLVGAKNGYIRWPFFLEGGWIGLLGSIVPVLIMVFGYNQVYRWVNPSLLRSNYSLLAPDTFTWQICLLMVVVGVVIGSIGSVMSMRRFLKV</sequence>
<evidence type="ECO:0000256" key="11">
    <source>
        <dbReference type="SAM" id="Phobius"/>
    </source>
</evidence>